<evidence type="ECO:0000313" key="1">
    <source>
        <dbReference type="EMBL" id="GAI24985.1"/>
    </source>
</evidence>
<accession>X1NDZ1</accession>
<feature type="non-terminal residue" evidence="1">
    <location>
        <position position="1"/>
    </location>
</feature>
<gene>
    <name evidence="1" type="ORF">S06H3_29928</name>
</gene>
<dbReference type="AlphaFoldDB" id="X1NDZ1"/>
<name>X1NDZ1_9ZZZZ</name>
<dbReference type="EMBL" id="BARV01017586">
    <property type="protein sequence ID" value="GAI24985.1"/>
    <property type="molecule type" value="Genomic_DNA"/>
</dbReference>
<organism evidence="1">
    <name type="scientific">marine sediment metagenome</name>
    <dbReference type="NCBI Taxonomy" id="412755"/>
    <lineage>
        <taxon>unclassified sequences</taxon>
        <taxon>metagenomes</taxon>
        <taxon>ecological metagenomes</taxon>
    </lineage>
</organism>
<sequence length="174" mass="19811">FEIHRLSHKEKITEELTKEVSDTFQLERFPDVHAKTDELIDVKSPPSMGTAIFEASEELKQQGLSIKDFAITKSGSVNISISAMKTVENLHSIKAETPNELEVYKGLMEFIGAVEKLDNLLRKTTGMPFLPKPLFLPRLADWFRYDPEKGYTINLPRFIALKRAIQKGPVKQHT</sequence>
<comment type="caution">
    <text evidence="1">The sequence shown here is derived from an EMBL/GenBank/DDBJ whole genome shotgun (WGS) entry which is preliminary data.</text>
</comment>
<reference evidence="1" key="1">
    <citation type="journal article" date="2014" name="Front. Microbiol.">
        <title>High frequency of phylogenetically diverse reductive dehalogenase-homologous genes in deep subseafloor sedimentary metagenomes.</title>
        <authorList>
            <person name="Kawai M."/>
            <person name="Futagami T."/>
            <person name="Toyoda A."/>
            <person name="Takaki Y."/>
            <person name="Nishi S."/>
            <person name="Hori S."/>
            <person name="Arai W."/>
            <person name="Tsubouchi T."/>
            <person name="Morono Y."/>
            <person name="Uchiyama I."/>
            <person name="Ito T."/>
            <person name="Fujiyama A."/>
            <person name="Inagaki F."/>
            <person name="Takami H."/>
        </authorList>
    </citation>
    <scope>NUCLEOTIDE SEQUENCE</scope>
    <source>
        <strain evidence="1">Expedition CK06-06</strain>
    </source>
</reference>
<proteinExistence type="predicted"/>
<protein>
    <submittedName>
        <fullName evidence="1">Uncharacterized protein</fullName>
    </submittedName>
</protein>